<evidence type="ECO:0000313" key="3">
    <source>
        <dbReference type="Proteomes" id="UP001147747"/>
    </source>
</evidence>
<dbReference type="OrthoDB" id="4188844at2759"/>
<dbReference type="Proteomes" id="UP001147747">
    <property type="component" value="Unassembled WGS sequence"/>
</dbReference>
<feature type="compositionally biased region" description="Polar residues" evidence="1">
    <location>
        <begin position="1"/>
        <end position="15"/>
    </location>
</feature>
<feature type="compositionally biased region" description="Low complexity" evidence="1">
    <location>
        <begin position="49"/>
        <end position="63"/>
    </location>
</feature>
<dbReference type="GeneID" id="81369027"/>
<evidence type="ECO:0000256" key="1">
    <source>
        <dbReference type="SAM" id="MobiDB-lite"/>
    </source>
</evidence>
<reference evidence="2" key="1">
    <citation type="submission" date="2022-12" db="EMBL/GenBank/DDBJ databases">
        <authorList>
            <person name="Petersen C."/>
        </authorList>
    </citation>
    <scope>NUCLEOTIDE SEQUENCE</scope>
    <source>
        <strain evidence="2">IBT 29677</strain>
    </source>
</reference>
<reference evidence="2" key="2">
    <citation type="journal article" date="2023" name="IMA Fungus">
        <title>Comparative genomic study of the Penicillium genus elucidates a diverse pangenome and 15 lateral gene transfer events.</title>
        <authorList>
            <person name="Petersen C."/>
            <person name="Sorensen T."/>
            <person name="Nielsen M.R."/>
            <person name="Sondergaard T.E."/>
            <person name="Sorensen J.L."/>
            <person name="Fitzpatrick D.A."/>
            <person name="Frisvad J.C."/>
            <person name="Nielsen K.L."/>
        </authorList>
    </citation>
    <scope>NUCLEOTIDE SEQUENCE</scope>
    <source>
        <strain evidence="2">IBT 29677</strain>
    </source>
</reference>
<feature type="compositionally biased region" description="Polar residues" evidence="1">
    <location>
        <begin position="76"/>
        <end position="86"/>
    </location>
</feature>
<sequence length="203" mass="22201">NRVSSYTPPQNTTPVNPFHRSLSKLASMMGQPTVRSNIFQQGLSRRPASTGPPNGNMSSGNNPLATRPSHSHRLKPTTTSDSSSSRGIKVSENKDIVVRDKNGGYKLEVPALPNGLVGENGEELGELDPDESGEMGLEATDMGGRDKEKFDAALVEMMIRHRNRQSSGEPDEILDIVHQSLRKKAASLDDDSWMFEPEKDIGF</sequence>
<comment type="caution">
    <text evidence="2">The sequence shown here is derived from an EMBL/GenBank/DDBJ whole genome shotgun (WGS) entry which is preliminary data.</text>
</comment>
<dbReference type="EMBL" id="JAPZBU010000006">
    <property type="protein sequence ID" value="KAJ5397297.1"/>
    <property type="molecule type" value="Genomic_DNA"/>
</dbReference>
<gene>
    <name evidence="2" type="ORF">N7509_005410</name>
</gene>
<name>A0A9W9W2G5_9EURO</name>
<accession>A0A9W9W2G5</accession>
<protein>
    <submittedName>
        <fullName evidence="2">Uncharacterized protein</fullName>
    </submittedName>
</protein>
<dbReference type="RefSeq" id="XP_056489349.1">
    <property type="nucleotide sequence ID" value="XM_056630047.1"/>
</dbReference>
<feature type="non-terminal residue" evidence="2">
    <location>
        <position position="203"/>
    </location>
</feature>
<evidence type="ECO:0000313" key="2">
    <source>
        <dbReference type="EMBL" id="KAJ5397297.1"/>
    </source>
</evidence>
<feature type="region of interest" description="Disordered" evidence="1">
    <location>
        <begin position="1"/>
        <end position="90"/>
    </location>
</feature>
<dbReference type="AlphaFoldDB" id="A0A9W9W2G5"/>
<proteinExistence type="predicted"/>
<feature type="compositionally biased region" description="Polar residues" evidence="1">
    <location>
        <begin position="33"/>
        <end position="43"/>
    </location>
</feature>
<organism evidence="2 3">
    <name type="scientific">Penicillium cosmopolitanum</name>
    <dbReference type="NCBI Taxonomy" id="1131564"/>
    <lineage>
        <taxon>Eukaryota</taxon>
        <taxon>Fungi</taxon>
        <taxon>Dikarya</taxon>
        <taxon>Ascomycota</taxon>
        <taxon>Pezizomycotina</taxon>
        <taxon>Eurotiomycetes</taxon>
        <taxon>Eurotiomycetidae</taxon>
        <taxon>Eurotiales</taxon>
        <taxon>Aspergillaceae</taxon>
        <taxon>Penicillium</taxon>
    </lineage>
</organism>
<keyword evidence="3" id="KW-1185">Reference proteome</keyword>